<dbReference type="SUPFAM" id="SSF159894">
    <property type="entry name" value="YgaC/TfoX-N like"/>
    <property type="match status" value="1"/>
</dbReference>
<gene>
    <name evidence="2" type="ORF">CH364_16105</name>
</gene>
<sequence length="113" mass="12831">MSSNQDFVDYVVEQIENAGTITCKKMFGEYAIYSYDKIVALICDNQLFVKPTEGGKAFIGDVKEAPPYPGAKKSFLIEDKIDDREWISHLIRITADELPEPKPKKKKTKGETR</sequence>
<dbReference type="Proteomes" id="UP000232145">
    <property type="component" value="Unassembled WGS sequence"/>
</dbReference>
<keyword evidence="3" id="KW-1185">Reference proteome</keyword>
<dbReference type="Pfam" id="PF04993">
    <property type="entry name" value="TfoX_N"/>
    <property type="match status" value="1"/>
</dbReference>
<evidence type="ECO:0000259" key="1">
    <source>
        <dbReference type="Pfam" id="PF04993"/>
    </source>
</evidence>
<dbReference type="AlphaFoldDB" id="A0A2N0AHJ5"/>
<reference evidence="2 3" key="1">
    <citation type="submission" date="2017-07" db="EMBL/GenBank/DDBJ databases">
        <title>Leptospira spp. isolated from tropical soils.</title>
        <authorList>
            <person name="Thibeaux R."/>
            <person name="Iraola G."/>
            <person name="Ferres I."/>
            <person name="Bierque E."/>
            <person name="Girault D."/>
            <person name="Soupe-Gilbert M.-E."/>
            <person name="Picardeau M."/>
            <person name="Goarant C."/>
        </authorList>
    </citation>
    <scope>NUCLEOTIDE SEQUENCE [LARGE SCALE GENOMIC DNA]</scope>
    <source>
        <strain evidence="2 3">FH2-B-A1</strain>
    </source>
</reference>
<comment type="caution">
    <text evidence="2">The sequence shown here is derived from an EMBL/GenBank/DDBJ whole genome shotgun (WGS) entry which is preliminary data.</text>
</comment>
<organism evidence="2 3">
    <name type="scientific">Leptospira harrisiae</name>
    <dbReference type="NCBI Taxonomy" id="2023189"/>
    <lineage>
        <taxon>Bacteria</taxon>
        <taxon>Pseudomonadati</taxon>
        <taxon>Spirochaetota</taxon>
        <taxon>Spirochaetia</taxon>
        <taxon>Leptospirales</taxon>
        <taxon>Leptospiraceae</taxon>
        <taxon>Leptospira</taxon>
    </lineage>
</organism>
<dbReference type="EMBL" id="NPDX01000005">
    <property type="protein sequence ID" value="PJZ83713.1"/>
    <property type="molecule type" value="Genomic_DNA"/>
</dbReference>
<accession>A0A2N0AHJ5</accession>
<proteinExistence type="predicted"/>
<dbReference type="OrthoDB" id="4772335at2"/>
<protein>
    <submittedName>
        <fullName evidence="2">Competence protein TfoX</fullName>
    </submittedName>
</protein>
<name>A0A2N0AHJ5_9LEPT</name>
<dbReference type="Gene3D" id="3.30.1460.30">
    <property type="entry name" value="YgaC/TfoX-N like chaperone"/>
    <property type="match status" value="1"/>
</dbReference>
<dbReference type="RefSeq" id="WP_100743507.1">
    <property type="nucleotide sequence ID" value="NZ_NPDW01000002.1"/>
</dbReference>
<feature type="domain" description="TfoX N-terminal" evidence="1">
    <location>
        <begin position="13"/>
        <end position="95"/>
    </location>
</feature>
<evidence type="ECO:0000313" key="2">
    <source>
        <dbReference type="EMBL" id="PJZ83713.1"/>
    </source>
</evidence>
<dbReference type="InterPro" id="IPR007076">
    <property type="entry name" value="TfoX_N"/>
</dbReference>
<evidence type="ECO:0000313" key="3">
    <source>
        <dbReference type="Proteomes" id="UP000232145"/>
    </source>
</evidence>